<dbReference type="KEGG" id="paln:B0W48_09540"/>
<sequence length="144" mass="16643">MLGLIRYTVELCPEVKGQVFDNGIPLANQLIERSLTYEEEELDSVYTDENGCFSFPAKSLKSRKPGSIFHDPVVRVIIDLERNEEVYLLWFGNQRGLKNTSEFKKHLINLNADLTSSEQVHHFINTDSPFQEEHNISSICRWVN</sequence>
<dbReference type="RefSeq" id="WP_077536735.1">
    <property type="nucleotide sequence ID" value="NZ_CP019628.1"/>
</dbReference>
<dbReference type="Proteomes" id="UP000188243">
    <property type="component" value="Chromosome"/>
</dbReference>
<protein>
    <recommendedName>
        <fullName evidence="1">DUF6795 domain-containing protein</fullName>
    </recommendedName>
</protein>
<dbReference type="STRING" id="247523.B0W48_09540"/>
<accession>A0A1Q2GY56</accession>
<dbReference type="Pfam" id="PF20598">
    <property type="entry name" value="DUF6795"/>
    <property type="match status" value="1"/>
</dbReference>
<feature type="domain" description="DUF6795" evidence="1">
    <location>
        <begin position="15"/>
        <end position="116"/>
    </location>
</feature>
<evidence type="ECO:0000313" key="2">
    <source>
        <dbReference type="EMBL" id="AQQ00008.1"/>
    </source>
</evidence>
<name>A0A1Q2GY56_9GAMM</name>
<organism evidence="2 3">
    <name type="scientific">Pseudoalteromonas aliena</name>
    <dbReference type="NCBI Taxonomy" id="247523"/>
    <lineage>
        <taxon>Bacteria</taxon>
        <taxon>Pseudomonadati</taxon>
        <taxon>Pseudomonadota</taxon>
        <taxon>Gammaproteobacteria</taxon>
        <taxon>Alteromonadales</taxon>
        <taxon>Pseudoalteromonadaceae</taxon>
        <taxon>Pseudoalteromonas</taxon>
    </lineage>
</organism>
<dbReference type="EMBL" id="CP019628">
    <property type="protein sequence ID" value="AQQ00008.1"/>
    <property type="molecule type" value="Genomic_DNA"/>
</dbReference>
<reference evidence="2 3" key="1">
    <citation type="submission" date="2017-02" db="EMBL/GenBank/DDBJ databases">
        <title>Complete genome sequence of the cold-active Pseudoalteromonas aliena strain EH1 isolated from Arctic seawater.</title>
        <authorList>
            <person name="Kim E."/>
            <person name="Heo E."/>
            <person name="Kim H."/>
            <person name="Kim D."/>
        </authorList>
    </citation>
    <scope>NUCLEOTIDE SEQUENCE [LARGE SCALE GENOMIC DNA]</scope>
    <source>
        <strain evidence="2 3">EH1</strain>
    </source>
</reference>
<dbReference type="InterPro" id="IPR046474">
    <property type="entry name" value="DUF6795"/>
</dbReference>
<evidence type="ECO:0000313" key="3">
    <source>
        <dbReference type="Proteomes" id="UP000188243"/>
    </source>
</evidence>
<dbReference type="AlphaFoldDB" id="A0A1Q2GY56"/>
<proteinExistence type="predicted"/>
<gene>
    <name evidence="2" type="ORF">B0W48_09540</name>
</gene>
<evidence type="ECO:0000259" key="1">
    <source>
        <dbReference type="Pfam" id="PF20598"/>
    </source>
</evidence>